<dbReference type="PANTHER" id="PTHR15346">
    <property type="entry name" value="DYNACTIN SUBUNIT"/>
    <property type="match status" value="1"/>
</dbReference>
<keyword evidence="5" id="KW-1185">Reference proteome</keyword>
<evidence type="ECO:0000313" key="5">
    <source>
        <dbReference type="Proteomes" id="UP000053237"/>
    </source>
</evidence>
<feature type="region of interest" description="Disordered" evidence="3">
    <location>
        <begin position="1"/>
        <end position="26"/>
    </location>
</feature>
<dbReference type="Pfam" id="PF04912">
    <property type="entry name" value="Dynamitin"/>
    <property type="match status" value="1"/>
</dbReference>
<evidence type="ECO:0000313" key="4">
    <source>
        <dbReference type="EMBL" id="CCI43337.1"/>
    </source>
</evidence>
<dbReference type="InterPro" id="IPR028133">
    <property type="entry name" value="Dynamitin"/>
</dbReference>
<proteinExistence type="predicted"/>
<dbReference type="GO" id="GO:0007017">
    <property type="term" value="P:microtubule-based process"/>
    <property type="evidence" value="ECO:0007669"/>
    <property type="project" value="InterPro"/>
</dbReference>
<dbReference type="GO" id="GO:0005869">
    <property type="term" value="C:dynactin complex"/>
    <property type="evidence" value="ECO:0007669"/>
    <property type="project" value="InterPro"/>
</dbReference>
<dbReference type="GO" id="GO:0005737">
    <property type="term" value="C:cytoplasm"/>
    <property type="evidence" value="ECO:0007669"/>
    <property type="project" value="UniProtKB-SubCell"/>
</dbReference>
<gene>
    <name evidence="4" type="ORF">BN9_041210</name>
</gene>
<sequence length="433" mass="49075">MSETAPQNEVFETPDQEATFQPYTPVSSSSIHAIERDIGYSGRYQDDTKGFLDKVTANVEVDESVLAPVQAFEAFMGKIYNPNHSEAYEAKGALKDNTQTQKSAVFESPIERYTRLMMEANALEEDLILLSKENTHTNVTADTRDIAQIAEMEYVIKGVNSLKQNLAAMQKNDSYQPYLHDYQTQLSTDQSMSMNKLSAKLLNEIEEFKKHQLEETTQIESGPNMVYEIYHTGELDSSERETKQRVVVLEKRIAALERMVGSFYNSQGRLDGDGLESMGGNDLVSVVTKMERRVALLNETNLDAIKVRTNALVHEFTLLSKLKESSASHISKSSRDENHMLDQLYEKLQSVEDVACMVPSLVERLSTLKDFHEESMDWSQRLDRVEETNIAIEELLVRDSQLLQNMQQSLVANAELFQANTEKLDTRMKALAV</sequence>
<dbReference type="STRING" id="65357.A0A024GAJ4"/>
<comment type="caution">
    <text evidence="4">The sequence shown here is derived from an EMBL/GenBank/DDBJ whole genome shotgun (WGS) entry which is preliminary data.</text>
</comment>
<dbReference type="EMBL" id="CAIX01000047">
    <property type="protein sequence ID" value="CCI43337.1"/>
    <property type="molecule type" value="Genomic_DNA"/>
</dbReference>
<comment type="subcellular location">
    <subcellularLocation>
        <location evidence="1">Cytoplasm</location>
    </subcellularLocation>
</comment>
<accession>A0A024GAJ4</accession>
<dbReference type="InParanoid" id="A0A024GAJ4"/>
<dbReference type="AlphaFoldDB" id="A0A024GAJ4"/>
<keyword evidence="2" id="KW-0963">Cytoplasm</keyword>
<dbReference type="Proteomes" id="UP000053237">
    <property type="component" value="Unassembled WGS sequence"/>
</dbReference>
<evidence type="ECO:0008006" key="6">
    <source>
        <dbReference type="Google" id="ProtNLM"/>
    </source>
</evidence>
<organism evidence="4 5">
    <name type="scientific">Albugo candida</name>
    <dbReference type="NCBI Taxonomy" id="65357"/>
    <lineage>
        <taxon>Eukaryota</taxon>
        <taxon>Sar</taxon>
        <taxon>Stramenopiles</taxon>
        <taxon>Oomycota</taxon>
        <taxon>Peronosporomycetes</taxon>
        <taxon>Albuginales</taxon>
        <taxon>Albuginaceae</taxon>
        <taxon>Albugo</taxon>
    </lineage>
</organism>
<reference evidence="4 5" key="1">
    <citation type="submission" date="2012-05" db="EMBL/GenBank/DDBJ databases">
        <title>Recombination and specialization in a pathogen metapopulation.</title>
        <authorList>
            <person name="Gardiner A."/>
            <person name="Kemen E."/>
            <person name="Schultz-Larsen T."/>
            <person name="MacLean D."/>
            <person name="Van Oosterhout C."/>
            <person name="Jones J.D.G."/>
        </authorList>
    </citation>
    <scope>NUCLEOTIDE SEQUENCE [LARGE SCALE GENOMIC DNA]</scope>
    <source>
        <strain evidence="4 5">Ac Nc2</strain>
    </source>
</reference>
<name>A0A024GAJ4_9STRA</name>
<protein>
    <recommendedName>
        <fullName evidence="6">Dynactin subunit 2</fullName>
    </recommendedName>
</protein>
<evidence type="ECO:0000256" key="2">
    <source>
        <dbReference type="ARBA" id="ARBA00022490"/>
    </source>
</evidence>
<evidence type="ECO:0000256" key="3">
    <source>
        <dbReference type="SAM" id="MobiDB-lite"/>
    </source>
</evidence>
<feature type="compositionally biased region" description="Polar residues" evidence="3">
    <location>
        <begin position="16"/>
        <end position="26"/>
    </location>
</feature>
<dbReference type="OrthoDB" id="4977at2759"/>
<evidence type="ECO:0000256" key="1">
    <source>
        <dbReference type="ARBA" id="ARBA00004496"/>
    </source>
</evidence>